<proteinExistence type="predicted"/>
<dbReference type="Pfam" id="PF12851">
    <property type="entry name" value="Tet_JBP"/>
    <property type="match status" value="1"/>
</dbReference>
<gene>
    <name evidence="7" type="ORF">PISMIDRAFT_114784</name>
</gene>
<evidence type="ECO:0000313" key="8">
    <source>
        <dbReference type="Proteomes" id="UP000054018"/>
    </source>
</evidence>
<sequence>EWLVNMASIHTLLSGTLMVIHPPMYCARRQALGHLAAKANAEADMDMTSALSVWNTVYSSMSIMVNCTTPYHTDINGQPSWLDMLLMVGEYKLLDFVILTLALWLHYNPGTVIALSGSSLKHGVGHVEGDHACLAYYM</sequence>
<dbReference type="InterPro" id="IPR024779">
    <property type="entry name" value="2OGFeDO_JBP1/TET_oxygenase_dom"/>
</dbReference>
<evidence type="ECO:0000313" key="7">
    <source>
        <dbReference type="EMBL" id="KIK15625.1"/>
    </source>
</evidence>
<protein>
    <recommendedName>
        <fullName evidence="6">2OGFeDO JBP1/TET oxygenase domain-containing protein</fullName>
    </recommendedName>
</protein>
<evidence type="ECO:0000256" key="2">
    <source>
        <dbReference type="ARBA" id="ARBA00022723"/>
    </source>
</evidence>
<evidence type="ECO:0000256" key="3">
    <source>
        <dbReference type="ARBA" id="ARBA00022964"/>
    </source>
</evidence>
<dbReference type="AlphaFoldDB" id="A0A0C9XTF3"/>
<accession>A0A0C9XTF3</accession>
<dbReference type="EMBL" id="KN833882">
    <property type="protein sequence ID" value="KIK15625.1"/>
    <property type="molecule type" value="Genomic_DNA"/>
</dbReference>
<evidence type="ECO:0000256" key="5">
    <source>
        <dbReference type="ARBA" id="ARBA00023004"/>
    </source>
</evidence>
<dbReference type="STRING" id="765257.A0A0C9XTF3"/>
<reference evidence="7 8" key="1">
    <citation type="submission" date="2014-04" db="EMBL/GenBank/DDBJ databases">
        <authorList>
            <consortium name="DOE Joint Genome Institute"/>
            <person name="Kuo A."/>
            <person name="Kohler A."/>
            <person name="Costa M.D."/>
            <person name="Nagy L.G."/>
            <person name="Floudas D."/>
            <person name="Copeland A."/>
            <person name="Barry K.W."/>
            <person name="Cichocki N."/>
            <person name="Veneault-Fourrey C."/>
            <person name="LaButti K."/>
            <person name="Lindquist E.A."/>
            <person name="Lipzen A."/>
            <person name="Lundell T."/>
            <person name="Morin E."/>
            <person name="Murat C."/>
            <person name="Sun H."/>
            <person name="Tunlid A."/>
            <person name="Henrissat B."/>
            <person name="Grigoriev I.V."/>
            <person name="Hibbett D.S."/>
            <person name="Martin F."/>
            <person name="Nordberg H.P."/>
            <person name="Cantor M.N."/>
            <person name="Hua S.X."/>
        </authorList>
    </citation>
    <scope>NUCLEOTIDE SEQUENCE [LARGE SCALE GENOMIC DNA]</scope>
    <source>
        <strain evidence="7 8">441</strain>
    </source>
</reference>
<dbReference type="Gene3D" id="3.60.130.30">
    <property type="match status" value="1"/>
</dbReference>
<evidence type="ECO:0000256" key="4">
    <source>
        <dbReference type="ARBA" id="ARBA00023002"/>
    </source>
</evidence>
<dbReference type="Proteomes" id="UP000054018">
    <property type="component" value="Unassembled WGS sequence"/>
</dbReference>
<dbReference type="GO" id="GO:0051213">
    <property type="term" value="F:dioxygenase activity"/>
    <property type="evidence" value="ECO:0007669"/>
    <property type="project" value="UniProtKB-KW"/>
</dbReference>
<keyword evidence="3" id="KW-0223">Dioxygenase</keyword>
<reference evidence="8" key="2">
    <citation type="submission" date="2015-01" db="EMBL/GenBank/DDBJ databases">
        <title>Evolutionary Origins and Diversification of the Mycorrhizal Mutualists.</title>
        <authorList>
            <consortium name="DOE Joint Genome Institute"/>
            <consortium name="Mycorrhizal Genomics Consortium"/>
            <person name="Kohler A."/>
            <person name="Kuo A."/>
            <person name="Nagy L.G."/>
            <person name="Floudas D."/>
            <person name="Copeland A."/>
            <person name="Barry K.W."/>
            <person name="Cichocki N."/>
            <person name="Veneault-Fourrey C."/>
            <person name="LaButti K."/>
            <person name="Lindquist E.A."/>
            <person name="Lipzen A."/>
            <person name="Lundell T."/>
            <person name="Morin E."/>
            <person name="Murat C."/>
            <person name="Riley R."/>
            <person name="Ohm R."/>
            <person name="Sun H."/>
            <person name="Tunlid A."/>
            <person name="Henrissat B."/>
            <person name="Grigoriev I.V."/>
            <person name="Hibbett D.S."/>
            <person name="Martin F."/>
        </authorList>
    </citation>
    <scope>NUCLEOTIDE SEQUENCE [LARGE SCALE GENOMIC DNA]</scope>
    <source>
        <strain evidence="8">441</strain>
    </source>
</reference>
<dbReference type="HOGENOM" id="CLU_039070_2_0_1"/>
<name>A0A0C9XTF3_9AGAM</name>
<evidence type="ECO:0000256" key="1">
    <source>
        <dbReference type="ARBA" id="ARBA00001954"/>
    </source>
</evidence>
<keyword evidence="2" id="KW-0479">Metal-binding</keyword>
<comment type="cofactor">
    <cofactor evidence="1">
        <name>Fe(2+)</name>
        <dbReference type="ChEBI" id="CHEBI:29033"/>
    </cofactor>
</comment>
<evidence type="ECO:0000259" key="6">
    <source>
        <dbReference type="Pfam" id="PF12851"/>
    </source>
</evidence>
<keyword evidence="4" id="KW-0560">Oxidoreductase</keyword>
<keyword evidence="5" id="KW-0408">Iron</keyword>
<keyword evidence="8" id="KW-1185">Reference proteome</keyword>
<dbReference type="GO" id="GO:0046872">
    <property type="term" value="F:metal ion binding"/>
    <property type="evidence" value="ECO:0007669"/>
    <property type="project" value="UniProtKB-KW"/>
</dbReference>
<feature type="non-terminal residue" evidence="7">
    <location>
        <position position="1"/>
    </location>
</feature>
<organism evidence="7 8">
    <name type="scientific">Pisolithus microcarpus 441</name>
    <dbReference type="NCBI Taxonomy" id="765257"/>
    <lineage>
        <taxon>Eukaryota</taxon>
        <taxon>Fungi</taxon>
        <taxon>Dikarya</taxon>
        <taxon>Basidiomycota</taxon>
        <taxon>Agaricomycotina</taxon>
        <taxon>Agaricomycetes</taxon>
        <taxon>Agaricomycetidae</taxon>
        <taxon>Boletales</taxon>
        <taxon>Sclerodermatineae</taxon>
        <taxon>Pisolithaceae</taxon>
        <taxon>Pisolithus</taxon>
    </lineage>
</organism>
<dbReference type="OrthoDB" id="3200752at2759"/>
<feature type="domain" description="2OGFeDO JBP1/TET oxygenase" evidence="6">
    <location>
        <begin position="5"/>
        <end position="137"/>
    </location>
</feature>